<dbReference type="SUPFAM" id="SSF52218">
    <property type="entry name" value="Flavoproteins"/>
    <property type="match status" value="1"/>
</dbReference>
<dbReference type="Proteomes" id="UP001268542">
    <property type="component" value="Unassembled WGS sequence"/>
</dbReference>
<dbReference type="Gene3D" id="3.40.50.360">
    <property type="match status" value="1"/>
</dbReference>
<reference evidence="2 3" key="1">
    <citation type="submission" date="2023-08" db="EMBL/GenBank/DDBJ databases">
        <title>Nocardioides seae sp. nov., a bacterium isolated from a soil.</title>
        <authorList>
            <person name="Wang X."/>
        </authorList>
    </citation>
    <scope>NUCLEOTIDE SEQUENCE [LARGE SCALE GENOMIC DNA]</scope>
    <source>
        <strain evidence="2 3">YZH12</strain>
    </source>
</reference>
<proteinExistence type="predicted"/>
<keyword evidence="3" id="KW-1185">Reference proteome</keyword>
<organism evidence="2 3">
    <name type="scientific">Nocardioides imazamoxiresistens</name>
    <dbReference type="NCBI Taxonomy" id="3231893"/>
    <lineage>
        <taxon>Bacteria</taxon>
        <taxon>Bacillati</taxon>
        <taxon>Actinomycetota</taxon>
        <taxon>Actinomycetes</taxon>
        <taxon>Propionibacteriales</taxon>
        <taxon>Nocardioidaceae</taxon>
        <taxon>Nocardioides</taxon>
    </lineage>
</organism>
<gene>
    <name evidence="2" type="ORF">RDV89_01700</name>
</gene>
<keyword evidence="2" id="KW-0560">Oxidoreductase</keyword>
<sequence>MSTTPVRVLALVGSVRTGSVNRRLAELLAERAPEGVEVAIAEGLADLPFYDDDVDAAGAPAAVTRVREQIAAADRVLFVTPEYNGRMPAVLANVIDWGSRPYAAGALKGKPVAVVGASFGRFGGVWAHDEARKSVGIAGGVAIEKGLSATPTTPDLAGDEQLVADALAVLADLVAHEGETVAA</sequence>
<dbReference type="PANTHER" id="PTHR30543:SF21">
    <property type="entry name" value="NAD(P)H-DEPENDENT FMN REDUCTASE LOT6"/>
    <property type="match status" value="1"/>
</dbReference>
<dbReference type="InterPro" id="IPR050712">
    <property type="entry name" value="NAD(P)H-dep_reductase"/>
</dbReference>
<dbReference type="Pfam" id="PF03358">
    <property type="entry name" value="FMN_red"/>
    <property type="match status" value="1"/>
</dbReference>
<comment type="caution">
    <text evidence="2">The sequence shown here is derived from an EMBL/GenBank/DDBJ whole genome shotgun (WGS) entry which is preliminary data.</text>
</comment>
<dbReference type="InterPro" id="IPR005025">
    <property type="entry name" value="FMN_Rdtase-like_dom"/>
</dbReference>
<evidence type="ECO:0000259" key="1">
    <source>
        <dbReference type="Pfam" id="PF03358"/>
    </source>
</evidence>
<accession>A0ABU3PRB7</accession>
<evidence type="ECO:0000313" key="3">
    <source>
        <dbReference type="Proteomes" id="UP001268542"/>
    </source>
</evidence>
<dbReference type="EC" id="1.-.-.-" evidence="2"/>
<dbReference type="EMBL" id="JAVYII010000001">
    <property type="protein sequence ID" value="MDT9591764.1"/>
    <property type="molecule type" value="Genomic_DNA"/>
</dbReference>
<dbReference type="PANTHER" id="PTHR30543">
    <property type="entry name" value="CHROMATE REDUCTASE"/>
    <property type="match status" value="1"/>
</dbReference>
<dbReference type="RefSeq" id="WP_315730787.1">
    <property type="nucleotide sequence ID" value="NZ_JAVYII010000001.1"/>
</dbReference>
<name>A0ABU3PRB7_9ACTN</name>
<dbReference type="InterPro" id="IPR029039">
    <property type="entry name" value="Flavoprotein-like_sf"/>
</dbReference>
<feature type="domain" description="NADPH-dependent FMN reductase-like" evidence="1">
    <location>
        <begin position="7"/>
        <end position="150"/>
    </location>
</feature>
<evidence type="ECO:0000313" key="2">
    <source>
        <dbReference type="EMBL" id="MDT9591764.1"/>
    </source>
</evidence>
<dbReference type="GO" id="GO:0016491">
    <property type="term" value="F:oxidoreductase activity"/>
    <property type="evidence" value="ECO:0007669"/>
    <property type="project" value="UniProtKB-KW"/>
</dbReference>
<protein>
    <submittedName>
        <fullName evidence="2">NADPH-dependent FMN reductase</fullName>
        <ecNumber evidence="2">1.-.-.-</ecNumber>
    </submittedName>
</protein>